<proteinExistence type="predicted"/>
<dbReference type="GeneID" id="25986761"/>
<dbReference type="Proteomes" id="UP000002748">
    <property type="component" value="Unassembled WGS sequence"/>
</dbReference>
<feature type="compositionally biased region" description="Basic and acidic residues" evidence="1">
    <location>
        <begin position="296"/>
        <end position="338"/>
    </location>
</feature>
<dbReference type="KEGG" id="tasa:A1Q1_03248"/>
<feature type="compositionally biased region" description="Basic and acidic residues" evidence="1">
    <location>
        <begin position="24"/>
        <end position="34"/>
    </location>
</feature>
<name>J5SW98_TRIAS</name>
<feature type="region of interest" description="Disordered" evidence="1">
    <location>
        <begin position="263"/>
        <end position="465"/>
    </location>
</feature>
<evidence type="ECO:0000256" key="1">
    <source>
        <dbReference type="SAM" id="MobiDB-lite"/>
    </source>
</evidence>
<feature type="region of interest" description="Disordered" evidence="1">
    <location>
        <begin position="1"/>
        <end position="251"/>
    </location>
</feature>
<accession>J5SW98</accession>
<evidence type="ECO:0000313" key="3">
    <source>
        <dbReference type="Proteomes" id="UP000002748"/>
    </source>
</evidence>
<dbReference type="RefSeq" id="XP_014179003.1">
    <property type="nucleotide sequence ID" value="XM_014323528.1"/>
</dbReference>
<comment type="caution">
    <text evidence="2">The sequence shown here is derived from an EMBL/GenBank/DDBJ whole genome shotgun (WGS) entry which is preliminary data.</text>
</comment>
<feature type="compositionally biased region" description="Basic and acidic residues" evidence="1">
    <location>
        <begin position="425"/>
        <end position="434"/>
    </location>
</feature>
<protein>
    <submittedName>
        <fullName evidence="2">Uncharacterized protein</fullName>
    </submittedName>
</protein>
<feature type="compositionally biased region" description="Basic and acidic residues" evidence="1">
    <location>
        <begin position="42"/>
        <end position="67"/>
    </location>
</feature>
<feature type="compositionally biased region" description="Low complexity" evidence="1">
    <location>
        <begin position="454"/>
        <end position="465"/>
    </location>
</feature>
<gene>
    <name evidence="2" type="ORF">A1Q1_03248</name>
</gene>
<dbReference type="VEuPathDB" id="FungiDB:A1Q1_03248"/>
<feature type="compositionally biased region" description="Basic and acidic residues" evidence="1">
    <location>
        <begin position="1"/>
        <end position="16"/>
    </location>
</feature>
<organism evidence="2 3">
    <name type="scientific">Trichosporon asahii var. asahii (strain ATCC 90039 / CBS 2479 / JCM 2466 / KCTC 7840 / NBRC 103889/ NCYC 2677 / UAMH 7654)</name>
    <name type="common">Yeast</name>
    <dbReference type="NCBI Taxonomy" id="1186058"/>
    <lineage>
        <taxon>Eukaryota</taxon>
        <taxon>Fungi</taxon>
        <taxon>Dikarya</taxon>
        <taxon>Basidiomycota</taxon>
        <taxon>Agaricomycotina</taxon>
        <taxon>Tremellomycetes</taxon>
        <taxon>Trichosporonales</taxon>
        <taxon>Trichosporonaceae</taxon>
        <taxon>Trichosporon</taxon>
    </lineage>
</organism>
<dbReference type="HOGENOM" id="CLU_528054_0_0_1"/>
<feature type="compositionally biased region" description="Polar residues" evidence="1">
    <location>
        <begin position="390"/>
        <end position="399"/>
    </location>
</feature>
<feature type="compositionally biased region" description="Basic and acidic residues" evidence="1">
    <location>
        <begin position="167"/>
        <end position="181"/>
    </location>
</feature>
<feature type="compositionally biased region" description="Basic and acidic residues" evidence="1">
    <location>
        <begin position="77"/>
        <end position="86"/>
    </location>
</feature>
<sequence>MPIRALHEPQRGHDPGRAGGHSARPKDGRLERLHARVLSAISREEVSRNRRAHEVSARPAGDDHAEGGAHAVASQHVARDGGHDGEEGAVARAVQQHKRNERAEVRRLGPESQQRQSGEAEGEEERIQRPRQAVGEDTSADTAEGAAEVEQGDKQRTRRRGHARALSVEREEEGRDEEWERGNSAGREEEDEFPRLEQRPCRQRGHRPSSGFVEDLPVNEHLALRALSLPHKPRGGGAACRHQKPEQTERPLDAQVPYSSLHGETEHCAANPPARVDQPNRRTPFPGKVLRRHDRHDHERETDADAHHNAGRDEEAADVVRRKAREYLREGEERRADQGHGAGADGAEQTRIHDAEQGETGHGQRAYEGECGGGGEMSVHERGLDHAPTPTVSQASNPPSGGGSSSTRTTSSVEVGASATVESGAEGREGKGATEEATPTDSGSATGVGGGFERSASSTTSISTARWTRLGSEEDSASSAVARSIVFFLPAWVGCVLRESVYDRRSGALVPVRSPF</sequence>
<reference evidence="2 3" key="1">
    <citation type="journal article" date="2012" name="Eukaryot. Cell">
        <title>Draft genome sequence of CBS 2479, the standard type strain of Trichosporon asahii.</title>
        <authorList>
            <person name="Yang R.Y."/>
            <person name="Li H.T."/>
            <person name="Zhu H."/>
            <person name="Zhou G.P."/>
            <person name="Wang M."/>
            <person name="Wang L."/>
        </authorList>
    </citation>
    <scope>NUCLEOTIDE SEQUENCE [LARGE SCALE GENOMIC DNA]</scope>
    <source>
        <strain evidence="3">ATCC 90039 / CBS 2479 / JCM 2466 / KCTC 7840 / NCYC 2677 / UAMH 7654</strain>
    </source>
</reference>
<dbReference type="AlphaFoldDB" id="J5SW98"/>
<dbReference type="EMBL" id="ALBS01000226">
    <property type="protein sequence ID" value="EJT47871.1"/>
    <property type="molecule type" value="Genomic_DNA"/>
</dbReference>
<evidence type="ECO:0000313" key="2">
    <source>
        <dbReference type="EMBL" id="EJT47871.1"/>
    </source>
</evidence>